<sequence>MVTQATLNVLGTNGLHHTPAGGSSSGYKPPATIQLADKDLITIRKKPFRFEYGPGPEPQVPFSPAPKSSDYSQGASSPVKRIPGSPAQGLRRRASHRLSLVPEGRTFVPLSPVKNRRHSTLGLGNMRTPIKTNSRSKLSKEIPNEQEEEESEEPVVDIANGEEGDKVYLETTEEDQAEEEETVQSKPISENPFLPPQEDQDAQASEVEVAVEITPSTPPKTPRSVPLPAAVDTPYDASVTPAPQNKPGTPVPAKIALSTPKGPATLRKALLLRSARKVWQESREAGVEGAIQNGNVETRRKSLSPITRSGRKSVTPVPNLPVDLEEDDEEDQAESDEASGPGDQVAASSPHQSVYEDGTAEASFESSSSGGDSLEADMSLDIPGKGMINFSSSVPEDEEEHINENHGLEHGDEDEDMGSEEDAQEQLEYEDHEEALKGSDEEAASYEEDVDEAEKEESGDEAMSLPGTPQTQRTIPNQFFTPQPVRGSYAHGRRSLGGVGGAPVRLGTIPSTPSSARPTRTPGSLGKPSRGVWTTASTTALNVDSEEVDDAKPKKPSTPARAAASVEEMKRRRETLATPRTLPAPPATGFKNLVRETHFADLLATPGHRALAAQSPSPEPEEPGQGDGVSRAVPATPIDDLKKRLNKMRSQSAQRNERRATVGFAIPSTPSQPIFGAAGSHSVNPGRIIGKGPQTPIFPKLNRDNVPSASDAAPHGVVPKAAISPARPQEPSSPIYEPPSSPSTLMYTGLKEMLKAPQPAKTPNMAGIRTLFPATPKETATPSFAGVKEMLRQPTVAVTPSFTGVREMFKHKPEPPTPIMEGLYEMYEEFEEDEEVELNQTAEEEDEEMNQTEDEIVVAFNSFEADNQKAVLCSVAEDTQVDQAAEAEISANASDKPLEEEDEEEEEVEEIENRSEQSTVVVPTKRSSPPRTKASSSTRPGASSTVSSRANRATVAETSLPATTAATVIKATTSRLPTRRPAASDVPVKTAQAPSKPSRSRKAAEPVVSAQHGTTSRPSRTTRATSIASTNDGESISSRAATTSRSRSTRAKSTAEPEDVPQIAPEPVKVTARSRSTSSRTIKKTDDEDSKPSRGKKPLTQIEEQVKGDSAPILVEEKKSTSSRAKKTTAAAPATTATAASKRSTTTKASAGEEKVSAPSRTKAATRATASATAVKGKENDETQVDGNDRKSTSAASKRRVASKAAVVEDTKSAAAVPVARATRSRK</sequence>
<dbReference type="AlphaFoldDB" id="A0A1B9GYD0"/>
<feature type="compositionally biased region" description="Acidic residues" evidence="1">
    <location>
        <begin position="144"/>
        <end position="155"/>
    </location>
</feature>
<feature type="region of interest" description="Disordered" evidence="1">
    <location>
        <begin position="49"/>
        <end position="91"/>
    </location>
</feature>
<feature type="compositionally biased region" description="Polar residues" evidence="1">
    <location>
        <begin position="916"/>
        <end position="961"/>
    </location>
</feature>
<accession>A0A1B9GYD0</accession>
<feature type="compositionally biased region" description="Acidic residues" evidence="1">
    <location>
        <begin position="171"/>
        <end position="182"/>
    </location>
</feature>
<feature type="compositionally biased region" description="Low complexity" evidence="1">
    <location>
        <begin position="1128"/>
        <end position="1150"/>
    </location>
</feature>
<reference evidence="2 3" key="1">
    <citation type="submission" date="2013-07" db="EMBL/GenBank/DDBJ databases">
        <title>The Genome Sequence of Cryptococcus heveanensis BCC8398.</title>
        <authorList>
            <consortium name="The Broad Institute Genome Sequencing Platform"/>
            <person name="Cuomo C."/>
            <person name="Litvintseva A."/>
            <person name="Chen Y."/>
            <person name="Heitman J."/>
            <person name="Sun S."/>
            <person name="Springer D."/>
            <person name="Dromer F."/>
            <person name="Young S.K."/>
            <person name="Zeng Q."/>
            <person name="Gargeya S."/>
            <person name="Fitzgerald M."/>
            <person name="Abouelleil A."/>
            <person name="Alvarado L."/>
            <person name="Berlin A.M."/>
            <person name="Chapman S.B."/>
            <person name="Dewar J."/>
            <person name="Goldberg J."/>
            <person name="Griggs A."/>
            <person name="Gujja S."/>
            <person name="Hansen M."/>
            <person name="Howarth C."/>
            <person name="Imamovic A."/>
            <person name="Larimer J."/>
            <person name="McCowan C."/>
            <person name="Murphy C."/>
            <person name="Pearson M."/>
            <person name="Priest M."/>
            <person name="Roberts A."/>
            <person name="Saif S."/>
            <person name="Shea T."/>
            <person name="Sykes S."/>
            <person name="Wortman J."/>
            <person name="Nusbaum C."/>
            <person name="Birren B."/>
        </authorList>
    </citation>
    <scope>NUCLEOTIDE SEQUENCE [LARGE SCALE GENOMIC DNA]</scope>
    <source>
        <strain evidence="2 3">BCC8398</strain>
    </source>
</reference>
<feature type="compositionally biased region" description="Pro residues" evidence="1">
    <location>
        <begin position="55"/>
        <end position="64"/>
    </location>
</feature>
<feature type="compositionally biased region" description="Basic and acidic residues" evidence="1">
    <location>
        <begin position="1176"/>
        <end position="1192"/>
    </location>
</feature>
<evidence type="ECO:0000256" key="1">
    <source>
        <dbReference type="SAM" id="MobiDB-lite"/>
    </source>
</evidence>
<keyword evidence="3" id="KW-1185">Reference proteome</keyword>
<feature type="compositionally biased region" description="Acidic residues" evidence="1">
    <location>
        <begin position="411"/>
        <end position="433"/>
    </location>
</feature>
<feature type="compositionally biased region" description="Polar residues" evidence="1">
    <location>
        <begin position="532"/>
        <end position="542"/>
    </location>
</feature>
<evidence type="ECO:0008006" key="4">
    <source>
        <dbReference type="Google" id="ProtNLM"/>
    </source>
</evidence>
<evidence type="ECO:0000313" key="2">
    <source>
        <dbReference type="EMBL" id="OCF36048.1"/>
    </source>
</evidence>
<feature type="region of interest" description="Disordered" evidence="1">
    <location>
        <begin position="883"/>
        <end position="1227"/>
    </location>
</feature>
<feature type="compositionally biased region" description="Low complexity" evidence="1">
    <location>
        <begin position="1037"/>
        <end position="1054"/>
    </location>
</feature>
<dbReference type="Proteomes" id="UP000092666">
    <property type="component" value="Unassembled WGS sequence"/>
</dbReference>
<feature type="region of interest" description="Disordered" evidence="1">
    <location>
        <begin position="602"/>
        <end position="640"/>
    </location>
</feature>
<feature type="compositionally biased region" description="Polar residues" evidence="1">
    <location>
        <begin position="509"/>
        <end position="522"/>
    </location>
</feature>
<dbReference type="STRING" id="1296120.A0A1B9GYD0"/>
<feature type="region of interest" description="Disordered" evidence="1">
    <location>
        <begin position="280"/>
        <end position="590"/>
    </location>
</feature>
<reference evidence="3" key="2">
    <citation type="submission" date="2013-12" db="EMBL/GenBank/DDBJ databases">
        <title>Evolution of pathogenesis and genome organization in the Tremellales.</title>
        <authorList>
            <person name="Cuomo C."/>
            <person name="Litvintseva A."/>
            <person name="Heitman J."/>
            <person name="Chen Y."/>
            <person name="Sun S."/>
            <person name="Springer D."/>
            <person name="Dromer F."/>
            <person name="Young S."/>
            <person name="Zeng Q."/>
            <person name="Chapman S."/>
            <person name="Gujja S."/>
            <person name="Saif S."/>
            <person name="Birren B."/>
        </authorList>
    </citation>
    <scope>NUCLEOTIDE SEQUENCE [LARGE SCALE GENOMIC DNA]</scope>
    <source>
        <strain evidence="3">BCC8398</strain>
    </source>
</reference>
<feature type="compositionally biased region" description="Acidic residues" evidence="1">
    <location>
        <begin position="898"/>
        <end position="910"/>
    </location>
</feature>
<feature type="region of interest" description="Disordered" evidence="1">
    <location>
        <begin position="704"/>
        <end position="744"/>
    </location>
</feature>
<feature type="compositionally biased region" description="Acidic residues" evidence="1">
    <location>
        <begin position="441"/>
        <end position="460"/>
    </location>
</feature>
<feature type="compositionally biased region" description="Polar residues" evidence="1">
    <location>
        <begin position="1"/>
        <end position="11"/>
    </location>
</feature>
<feature type="compositionally biased region" description="Low complexity" evidence="1">
    <location>
        <begin position="1071"/>
        <end position="1080"/>
    </location>
</feature>
<evidence type="ECO:0000313" key="3">
    <source>
        <dbReference type="Proteomes" id="UP000092666"/>
    </source>
</evidence>
<gene>
    <name evidence="2" type="ORF">I316_01920</name>
</gene>
<feature type="compositionally biased region" description="Low complexity" evidence="1">
    <location>
        <begin position="1014"/>
        <end position="1030"/>
    </location>
</feature>
<feature type="compositionally biased region" description="Low complexity" evidence="1">
    <location>
        <begin position="962"/>
        <end position="973"/>
    </location>
</feature>
<feature type="region of interest" description="Disordered" evidence="1">
    <location>
        <begin position="1"/>
        <end position="31"/>
    </location>
</feature>
<organism evidence="2 3">
    <name type="scientific">Kwoniella heveanensis BCC8398</name>
    <dbReference type="NCBI Taxonomy" id="1296120"/>
    <lineage>
        <taxon>Eukaryota</taxon>
        <taxon>Fungi</taxon>
        <taxon>Dikarya</taxon>
        <taxon>Basidiomycota</taxon>
        <taxon>Agaricomycotina</taxon>
        <taxon>Tremellomycetes</taxon>
        <taxon>Tremellales</taxon>
        <taxon>Cryptococcaceae</taxon>
        <taxon>Kwoniella</taxon>
    </lineage>
</organism>
<dbReference type="OrthoDB" id="6288785at2759"/>
<feature type="compositionally biased region" description="Polar residues" evidence="1">
    <location>
        <begin position="467"/>
        <end position="481"/>
    </location>
</feature>
<feature type="compositionally biased region" description="Low complexity" evidence="1">
    <location>
        <begin position="1157"/>
        <end position="1174"/>
    </location>
</feature>
<name>A0A1B9GYD0_9TREE</name>
<feature type="compositionally biased region" description="Acidic residues" evidence="1">
    <location>
        <begin position="323"/>
        <end position="337"/>
    </location>
</feature>
<protein>
    <recommendedName>
        <fullName evidence="4">PP1-binding domain-containing protein</fullName>
    </recommendedName>
</protein>
<feature type="region of interest" description="Disordered" evidence="1">
    <location>
        <begin position="115"/>
        <end position="260"/>
    </location>
</feature>
<dbReference type="EMBL" id="KI669496">
    <property type="protein sequence ID" value="OCF36048.1"/>
    <property type="molecule type" value="Genomic_DNA"/>
</dbReference>
<feature type="compositionally biased region" description="Low complexity" evidence="1">
    <location>
        <begin position="360"/>
        <end position="373"/>
    </location>
</feature>
<feature type="compositionally biased region" description="Basic and acidic residues" evidence="1">
    <location>
        <begin position="1083"/>
        <end position="1092"/>
    </location>
</feature>
<proteinExistence type="predicted"/>
<feature type="region of interest" description="Disordered" evidence="1">
    <location>
        <begin position="832"/>
        <end position="852"/>
    </location>
</feature>